<sequence length="763" mass="87715">MDQKQQTCKKHDFLVLSASEAFMRTCLSCGLVEDFQLSQPKRQVYAWEGWLRDEMKPLSWPHCVQYSETIGVATLQTAREDRNVFSYRPNVQTSFQNEAQREVGQSLPSHTNSMPKHLNRETLTSNLTFRKVPVSDYWNYHPATDSSYSAVGFLSTSPSNLIFLDKEQKVLRITRNCDRALRSLRHKTKSKLLWVDSICIDQSSPSERSHQVGLMKRIYSKASTVHAYVGEVEYRKESTGTEAMTLLNEIQVDGMTGMLSHGNTSNISILNKFFARSYFARLWIVQELLLAQSITMHCGEASLTVTNESISQLYEHGVKVPSWVRFAGMASSNTEQAPLELRDLLTATSVCRVTDLRDKIFGLLGLISNVQASELSPDYELMVREVYIGIAAYLMQKGHCCDLIQHANPYWVRKWFEKDHQTCKNDYGIPSWVPLWDTDVPLQASQGIRRHIEQIELDSKHLLGEEAPFDCYTIRSIDGWPHDKNSECGIAIKCCKMVDSNSGFLSTRAETVLRLDPSFQPVFSARWVLVEKEDGEYFTGFWNLKDGLKLAIRSFAWALKCAVPNKSVHLIRVEGCAALLLAHQTPDSRKYRLLSSCVAAIVCQTRESNPAEMLNSDNLHHYLRFKPLTVEMIQFIRNWRNQIFELTASDPEDKDHLSSIGGQSCHYSSRDKPQTSHSSWRNWIPFLTMEAREMLEDDPELQQQLSNLVEFWHKAHKLHTAVRDWTKSALEVSDHVRIKWWYQFPANVKKSWKAFSRSRVSWE</sequence>
<organism evidence="3 4">
    <name type="scientific">Gibberella moniliformis (strain M3125 / FGSC 7600)</name>
    <name type="common">Maize ear and stalk rot fungus</name>
    <name type="synonym">Fusarium verticillioides</name>
    <dbReference type="NCBI Taxonomy" id="334819"/>
    <lineage>
        <taxon>Eukaryota</taxon>
        <taxon>Fungi</taxon>
        <taxon>Dikarya</taxon>
        <taxon>Ascomycota</taxon>
        <taxon>Pezizomycotina</taxon>
        <taxon>Sordariomycetes</taxon>
        <taxon>Hypocreomycetidae</taxon>
        <taxon>Hypocreales</taxon>
        <taxon>Nectriaceae</taxon>
        <taxon>Fusarium</taxon>
        <taxon>Fusarium fujikuroi species complex</taxon>
    </lineage>
</organism>
<dbReference type="AlphaFoldDB" id="W7MUH2"/>
<dbReference type="EMBL" id="DS022263">
    <property type="protein sequence ID" value="EWG55158.1"/>
    <property type="molecule type" value="Genomic_DNA"/>
</dbReference>
<evidence type="ECO:0000313" key="4">
    <source>
        <dbReference type="Proteomes" id="UP000009096"/>
    </source>
</evidence>
<keyword evidence="4" id="KW-1185">Reference proteome</keyword>
<dbReference type="KEGG" id="fvr:FVEG_13202"/>
<dbReference type="STRING" id="334819.W7MUH2"/>
<name>W7MUH2_GIBM7</name>
<dbReference type="EMBL" id="CM000583">
    <property type="protein sequence ID" value="EWG55158.1"/>
    <property type="molecule type" value="Genomic_DNA"/>
</dbReference>
<dbReference type="OrthoDB" id="2157530at2759"/>
<accession>W7MUH2</accession>
<proteinExistence type="predicted"/>
<protein>
    <recommendedName>
        <fullName evidence="2">Heterokaryon incompatibility domain-containing protein</fullName>
    </recommendedName>
</protein>
<dbReference type="VEuPathDB" id="FungiDB:FVEG_13202"/>
<evidence type="ECO:0000259" key="2">
    <source>
        <dbReference type="Pfam" id="PF06985"/>
    </source>
</evidence>
<gene>
    <name evidence="3" type="ORF">FVEG_13202</name>
</gene>
<dbReference type="PANTHER" id="PTHR24148:SF73">
    <property type="entry name" value="HET DOMAIN PROTEIN (AFU_ORTHOLOGUE AFUA_8G01020)"/>
    <property type="match status" value="1"/>
</dbReference>
<dbReference type="InterPro" id="IPR052895">
    <property type="entry name" value="HetReg/Transcr_Mod"/>
</dbReference>
<evidence type="ECO:0000313" key="3">
    <source>
        <dbReference type="EMBL" id="EWG55158.1"/>
    </source>
</evidence>
<evidence type="ECO:0000256" key="1">
    <source>
        <dbReference type="SAM" id="MobiDB-lite"/>
    </source>
</evidence>
<dbReference type="GeneID" id="30070573"/>
<dbReference type="RefSeq" id="XP_018761349.1">
    <property type="nucleotide sequence ID" value="XM_018902580.1"/>
</dbReference>
<dbReference type="InterPro" id="IPR010730">
    <property type="entry name" value="HET"/>
</dbReference>
<reference evidence="3 4" key="1">
    <citation type="journal article" date="2010" name="Nature">
        <title>Comparative genomics reveals mobile pathogenicity chromosomes in Fusarium.</title>
        <authorList>
            <person name="Ma L.J."/>
            <person name="van der Does H.C."/>
            <person name="Borkovich K.A."/>
            <person name="Coleman J.J."/>
            <person name="Daboussi M.J."/>
            <person name="Di Pietro A."/>
            <person name="Dufresne M."/>
            <person name="Freitag M."/>
            <person name="Grabherr M."/>
            <person name="Henrissat B."/>
            <person name="Houterman P.M."/>
            <person name="Kang S."/>
            <person name="Shim W.B."/>
            <person name="Woloshuk C."/>
            <person name="Xie X."/>
            <person name="Xu J.R."/>
            <person name="Antoniw J."/>
            <person name="Baker S.E."/>
            <person name="Bluhm B.H."/>
            <person name="Breakspear A."/>
            <person name="Brown D.W."/>
            <person name="Butchko R.A."/>
            <person name="Chapman S."/>
            <person name="Coulson R."/>
            <person name="Coutinho P.M."/>
            <person name="Danchin E.G."/>
            <person name="Diener A."/>
            <person name="Gale L.R."/>
            <person name="Gardiner D.M."/>
            <person name="Goff S."/>
            <person name="Hammond-Kosack K.E."/>
            <person name="Hilburn K."/>
            <person name="Hua-Van A."/>
            <person name="Jonkers W."/>
            <person name="Kazan K."/>
            <person name="Kodira C.D."/>
            <person name="Koehrsen M."/>
            <person name="Kumar L."/>
            <person name="Lee Y.H."/>
            <person name="Li L."/>
            <person name="Manners J.M."/>
            <person name="Miranda-Saavedra D."/>
            <person name="Mukherjee M."/>
            <person name="Park G."/>
            <person name="Park J."/>
            <person name="Park S.Y."/>
            <person name="Proctor R.H."/>
            <person name="Regev A."/>
            <person name="Ruiz-Roldan M.C."/>
            <person name="Sain D."/>
            <person name="Sakthikumar S."/>
            <person name="Sykes S."/>
            <person name="Schwartz D.C."/>
            <person name="Turgeon B.G."/>
            <person name="Wapinski I."/>
            <person name="Yoder O."/>
            <person name="Young S."/>
            <person name="Zeng Q."/>
            <person name="Zhou S."/>
            <person name="Galagan J."/>
            <person name="Cuomo C.A."/>
            <person name="Kistler H.C."/>
            <person name="Rep M."/>
        </authorList>
    </citation>
    <scope>NUCLEOTIDE SEQUENCE [LARGE SCALE GENOMIC DNA]</scope>
    <source>
        <strain evidence="4">M3125 / FGSC 7600</strain>
    </source>
</reference>
<feature type="domain" description="Heterokaryon incompatibility" evidence="2">
    <location>
        <begin position="167"/>
        <end position="287"/>
    </location>
</feature>
<dbReference type="PANTHER" id="PTHR24148">
    <property type="entry name" value="ANKYRIN REPEAT DOMAIN-CONTAINING PROTEIN 39 HOMOLOG-RELATED"/>
    <property type="match status" value="1"/>
</dbReference>
<dbReference type="Pfam" id="PF06985">
    <property type="entry name" value="HET"/>
    <property type="match status" value="1"/>
</dbReference>
<feature type="region of interest" description="Disordered" evidence="1">
    <location>
        <begin position="652"/>
        <end position="677"/>
    </location>
</feature>
<dbReference type="Proteomes" id="UP000009096">
    <property type="component" value="Chromosome 6"/>
</dbReference>